<dbReference type="InterPro" id="IPR034561">
    <property type="entry name" value="SNI1"/>
</dbReference>
<dbReference type="GO" id="GO:0000976">
    <property type="term" value="F:transcription cis-regulatory region binding"/>
    <property type="evidence" value="ECO:0007669"/>
    <property type="project" value="TreeGrafter"/>
</dbReference>
<dbReference type="PANTHER" id="PTHR37243">
    <property type="entry name" value="NEGATIVE REGULATOR OF SYSTEMIC ACQUIRED RESISTANCE SNI1"/>
    <property type="match status" value="1"/>
</dbReference>
<evidence type="ECO:0000313" key="1">
    <source>
        <dbReference type="EMBL" id="KAK9714664.1"/>
    </source>
</evidence>
<reference evidence="1" key="1">
    <citation type="submission" date="2024-03" db="EMBL/GenBank/DDBJ databases">
        <title>WGS assembly of Saponaria officinalis var. Norfolk2.</title>
        <authorList>
            <person name="Jenkins J."/>
            <person name="Shu S."/>
            <person name="Grimwood J."/>
            <person name="Barry K."/>
            <person name="Goodstein D."/>
            <person name="Schmutz J."/>
            <person name="Leebens-Mack J."/>
            <person name="Osbourn A."/>
        </authorList>
    </citation>
    <scope>NUCLEOTIDE SEQUENCE [LARGE SCALE GENOMIC DNA]</scope>
    <source>
        <strain evidence="1">JIC</strain>
    </source>
</reference>
<dbReference type="GO" id="GO:0006974">
    <property type="term" value="P:DNA damage response"/>
    <property type="evidence" value="ECO:0007669"/>
    <property type="project" value="InterPro"/>
</dbReference>
<dbReference type="GO" id="GO:0005634">
    <property type="term" value="C:nucleus"/>
    <property type="evidence" value="ECO:0007669"/>
    <property type="project" value="InterPro"/>
</dbReference>
<sequence length="471" mass="52444">MEKMKRKRAKSNRGVEENTLAILESFCSYDSSHVHDDRLAFLEAVRSSSIVSENGCQPTSKMMEAIFGIMREEKSLELIMFSYRLLCEIEKHFPRVYLLNGDAEQGSCTKPAELVVFEEAWSPFAVVPDGGSSHKHVAEKGLKEPLNAADFHLLLASLTEGVDETDSSETKLELLAKMILFQYLITALQADFLPRNQAFLANSNWVCLRESFINKLMGSRTINYKGLVKDCLDALCVPFTRMDHDSEPGENISSSLLDSSDLALSLSLPEVEKHTVQAVRKLLVMMMELDSSRKKADTQSLTTRIDSPRTPVIDLIVDELSYSKDMISRFLQAFDVPELKLEIISQYLQKYTAKPSTRNRKSKCPDDALVTGILKVFLNSTSAKAIVKKLGAEAVQVLLAHTFQACMSIANDKLLEIYDFKEDAGSTPLGQICKNVISSFTTLKETDESMQILAFGKEAIFTAATILSTAS</sequence>
<proteinExistence type="predicted"/>
<dbReference type="AlphaFoldDB" id="A0AAW1K8R9"/>
<protein>
    <recommendedName>
        <fullName evidence="3">Negative regulator of systemic acquired resistance SNI1</fullName>
    </recommendedName>
</protein>
<comment type="caution">
    <text evidence="1">The sequence shown here is derived from an EMBL/GenBank/DDBJ whole genome shotgun (WGS) entry which is preliminary data.</text>
</comment>
<organism evidence="1 2">
    <name type="scientific">Saponaria officinalis</name>
    <name type="common">Common soapwort</name>
    <name type="synonym">Lychnis saponaria</name>
    <dbReference type="NCBI Taxonomy" id="3572"/>
    <lineage>
        <taxon>Eukaryota</taxon>
        <taxon>Viridiplantae</taxon>
        <taxon>Streptophyta</taxon>
        <taxon>Embryophyta</taxon>
        <taxon>Tracheophyta</taxon>
        <taxon>Spermatophyta</taxon>
        <taxon>Magnoliopsida</taxon>
        <taxon>eudicotyledons</taxon>
        <taxon>Gunneridae</taxon>
        <taxon>Pentapetalae</taxon>
        <taxon>Caryophyllales</taxon>
        <taxon>Caryophyllaceae</taxon>
        <taxon>Caryophylleae</taxon>
        <taxon>Saponaria</taxon>
    </lineage>
</organism>
<dbReference type="GO" id="GO:0030915">
    <property type="term" value="C:Smc5-Smc6 complex"/>
    <property type="evidence" value="ECO:0007669"/>
    <property type="project" value="InterPro"/>
</dbReference>
<keyword evidence="2" id="KW-1185">Reference proteome</keyword>
<evidence type="ECO:0008006" key="3">
    <source>
        <dbReference type="Google" id="ProtNLM"/>
    </source>
</evidence>
<evidence type="ECO:0000313" key="2">
    <source>
        <dbReference type="Proteomes" id="UP001443914"/>
    </source>
</evidence>
<gene>
    <name evidence="1" type="ORF">RND81_06G110600</name>
</gene>
<dbReference type="Proteomes" id="UP001443914">
    <property type="component" value="Unassembled WGS sequence"/>
</dbReference>
<dbReference type="GO" id="GO:0045892">
    <property type="term" value="P:negative regulation of DNA-templated transcription"/>
    <property type="evidence" value="ECO:0007669"/>
    <property type="project" value="InterPro"/>
</dbReference>
<name>A0AAW1K8R9_SAPOF</name>
<dbReference type="EMBL" id="JBDFQZ010000006">
    <property type="protein sequence ID" value="KAK9714664.1"/>
    <property type="molecule type" value="Genomic_DNA"/>
</dbReference>
<dbReference type="GO" id="GO:0010113">
    <property type="term" value="P:negative regulation of systemic acquired resistance"/>
    <property type="evidence" value="ECO:0007669"/>
    <property type="project" value="TreeGrafter"/>
</dbReference>
<dbReference type="PANTHER" id="PTHR37243:SF2">
    <property type="entry name" value="NEGATIVE REGULATOR OF SYSTEMIC ACQUIRED RESISTANCE SNI1"/>
    <property type="match status" value="1"/>
</dbReference>
<accession>A0AAW1K8R9</accession>